<accession>A0A4R1LZI6</accession>
<feature type="domain" description="Helicase C-terminal" evidence="3">
    <location>
        <begin position="805"/>
        <end position="961"/>
    </location>
</feature>
<gene>
    <name evidence="4" type="ORF">C8N28_1368</name>
</gene>
<dbReference type="Pfam" id="PF00271">
    <property type="entry name" value="Helicase_C"/>
    <property type="match status" value="1"/>
</dbReference>
<organism evidence="4 5">
    <name type="scientific">Albibacterium bauzanense</name>
    <dbReference type="NCBI Taxonomy" id="653929"/>
    <lineage>
        <taxon>Bacteria</taxon>
        <taxon>Pseudomonadati</taxon>
        <taxon>Bacteroidota</taxon>
        <taxon>Sphingobacteriia</taxon>
        <taxon>Sphingobacteriales</taxon>
        <taxon>Sphingobacteriaceae</taxon>
        <taxon>Albibacterium</taxon>
    </lineage>
</organism>
<dbReference type="InterPro" id="IPR014001">
    <property type="entry name" value="Helicase_ATP-bd"/>
</dbReference>
<dbReference type="RefSeq" id="WP_132222907.1">
    <property type="nucleotide sequence ID" value="NZ_SMGO01000002.1"/>
</dbReference>
<dbReference type="Proteomes" id="UP000294616">
    <property type="component" value="Unassembled WGS sequence"/>
</dbReference>
<evidence type="ECO:0000259" key="3">
    <source>
        <dbReference type="PROSITE" id="PS51194"/>
    </source>
</evidence>
<evidence type="ECO:0000259" key="2">
    <source>
        <dbReference type="PROSITE" id="PS51192"/>
    </source>
</evidence>
<keyword evidence="5" id="KW-1185">Reference proteome</keyword>
<dbReference type="GO" id="GO:0005524">
    <property type="term" value="F:ATP binding"/>
    <property type="evidence" value="ECO:0007669"/>
    <property type="project" value="InterPro"/>
</dbReference>
<dbReference type="OrthoDB" id="9760715at2"/>
<evidence type="ECO:0000256" key="1">
    <source>
        <dbReference type="ARBA" id="ARBA00022801"/>
    </source>
</evidence>
<dbReference type="AlphaFoldDB" id="A0A4R1LZI6"/>
<comment type="caution">
    <text evidence="4">The sequence shown here is derived from an EMBL/GenBank/DDBJ whole genome shotgun (WGS) entry which is preliminary data.</text>
</comment>
<dbReference type="InterPro" id="IPR000330">
    <property type="entry name" value="SNF2_N"/>
</dbReference>
<dbReference type="CDD" id="cd18793">
    <property type="entry name" value="SF2_C_SNF"/>
    <property type="match status" value="1"/>
</dbReference>
<keyword evidence="4" id="KW-0347">Helicase</keyword>
<dbReference type="Pfam" id="PF00176">
    <property type="entry name" value="SNF2-rel_dom"/>
    <property type="match status" value="1"/>
</dbReference>
<dbReference type="CDD" id="cd18012">
    <property type="entry name" value="DEXQc_arch_SWI2_SNF2"/>
    <property type="match status" value="1"/>
</dbReference>
<name>A0A4R1LZI6_9SPHI</name>
<dbReference type="GO" id="GO:0016787">
    <property type="term" value="F:hydrolase activity"/>
    <property type="evidence" value="ECO:0007669"/>
    <property type="project" value="UniProtKB-KW"/>
</dbReference>
<dbReference type="GO" id="GO:0004386">
    <property type="term" value="F:helicase activity"/>
    <property type="evidence" value="ECO:0007669"/>
    <property type="project" value="UniProtKB-KW"/>
</dbReference>
<dbReference type="SMART" id="SM00487">
    <property type="entry name" value="DEXDc"/>
    <property type="match status" value="1"/>
</dbReference>
<dbReference type="SUPFAM" id="SSF52540">
    <property type="entry name" value="P-loop containing nucleoside triphosphate hydrolases"/>
    <property type="match status" value="2"/>
</dbReference>
<dbReference type="Gene3D" id="3.40.50.10810">
    <property type="entry name" value="Tandem AAA-ATPase domain"/>
    <property type="match status" value="1"/>
</dbReference>
<evidence type="ECO:0000313" key="4">
    <source>
        <dbReference type="EMBL" id="TCK82783.1"/>
    </source>
</evidence>
<protein>
    <submittedName>
        <fullName evidence="4">Helicase-like protein</fullName>
    </submittedName>
</protein>
<proteinExistence type="predicted"/>
<sequence length="967" mass="112284">MRVDSKKPFKIVYSLCKHEFLGYLIEPHVVQLNQDHSFSLTYQRLFMNTASEYEQGMDETDWTLIKLCEEIEQSQLIKRFYKKNIRPSEYFLNIFTPKIFAVIRPRIEQNLNQILSLLKEKSLFLMSKEGWPVETPLAFAEHLTSVLFHFRRSDTELRYFPTLKYDGFRIEFMYKDAEVITNEPACLLLENVLYFFEQDVDGKKLSPFLNKRFISIPRSAEQSYFKKFIGPLIEKHHVYAEGFEIKTQQYDGTPIIEFSYQAAEGPVLKVKFKYGPYTFSEISGKKVSVKLEYDAESDSYTFYRIKRSVQWESGRISFLKSLGLHPKVGLSNQFEIDPSLNDSMGQEDFSLINWLSEHIEVLKENGFEVIQKKAEKQFLFGKIELDLEVKEDNDWFDIQAMVQFGQYSIPFISLRKNILNKIREFVLPSGEVAIIPEQWFTQFVNFFYFAEGNESLRLKKQHVGVINELQVSEIAGISMRRKMERLIDFETLEEVDDPVNFSGSLRPYQKAGYNWFQFLKKYHFGGCLADDMGLGKTVQTLALLQKEKEDLSTETSNPTSLIIMPTSLIYNWLSEAEKFAPHLKILNHTGGMRGKSSVDFSNYDLVISTYGIARIDELVLGDFLFHYIILDESQNIKNVSSKSFKAINKLRGRHKLILSGTPVENSVADLWPQMAFINPGLLGGHSFFLKEFVVPIEKKKDEEAARRLQVLIKPFVLRRTKAQVATELPEKSEKIFYCSMTDEQADDYEKVKAEYRNLMLKQLEDGSFKKTGIQVLQGLSKLRQLANHPRMIDNEYKGSSGKFENVIDTLENVLLRGHKVLIFSQFVRQMKIYADYFNQEKIAYAYLDGATKNRKEVVNEFRESDDVNVFLISIKAGGVGLNLIEADYVFILDPWWNPAVEMQAIDRSHRIGQSRNVFIYKFITKDSVEEKILALQNRKKVIADSLIQIEESFVKSLTEEDITELLK</sequence>
<dbReference type="PANTHER" id="PTHR10799">
    <property type="entry name" value="SNF2/RAD54 HELICASE FAMILY"/>
    <property type="match status" value="1"/>
</dbReference>
<feature type="domain" description="Helicase ATP-binding" evidence="2">
    <location>
        <begin position="517"/>
        <end position="680"/>
    </location>
</feature>
<reference evidence="4 5" key="1">
    <citation type="submission" date="2019-03" db="EMBL/GenBank/DDBJ databases">
        <title>Genomic Encyclopedia of Archaeal and Bacterial Type Strains, Phase II (KMG-II): from individual species to whole genera.</title>
        <authorList>
            <person name="Goeker M."/>
        </authorList>
    </citation>
    <scope>NUCLEOTIDE SEQUENCE [LARGE SCALE GENOMIC DNA]</scope>
    <source>
        <strain evidence="4 5">DSM 22554</strain>
    </source>
</reference>
<dbReference type="PROSITE" id="PS51194">
    <property type="entry name" value="HELICASE_CTER"/>
    <property type="match status" value="1"/>
</dbReference>
<keyword evidence="4" id="KW-0547">Nucleotide-binding</keyword>
<dbReference type="InterPro" id="IPR049730">
    <property type="entry name" value="SNF2/RAD54-like_C"/>
</dbReference>
<keyword evidence="1" id="KW-0378">Hydrolase</keyword>
<dbReference type="InterPro" id="IPR038718">
    <property type="entry name" value="SNF2-like_sf"/>
</dbReference>
<dbReference type="InterPro" id="IPR027417">
    <property type="entry name" value="P-loop_NTPase"/>
</dbReference>
<evidence type="ECO:0000313" key="5">
    <source>
        <dbReference type="Proteomes" id="UP000294616"/>
    </source>
</evidence>
<dbReference type="EMBL" id="SMGO01000002">
    <property type="protein sequence ID" value="TCK82783.1"/>
    <property type="molecule type" value="Genomic_DNA"/>
</dbReference>
<dbReference type="SMART" id="SM00490">
    <property type="entry name" value="HELICc"/>
    <property type="match status" value="1"/>
</dbReference>
<dbReference type="PROSITE" id="PS51192">
    <property type="entry name" value="HELICASE_ATP_BIND_1"/>
    <property type="match status" value="1"/>
</dbReference>
<dbReference type="InterPro" id="IPR001650">
    <property type="entry name" value="Helicase_C-like"/>
</dbReference>
<keyword evidence="4" id="KW-0067">ATP-binding</keyword>
<dbReference type="Gene3D" id="3.40.50.300">
    <property type="entry name" value="P-loop containing nucleotide triphosphate hydrolases"/>
    <property type="match status" value="1"/>
</dbReference>